<name>A0AAV0L1L1_9ROSI</name>
<dbReference type="AlphaFoldDB" id="A0AAV0L1L1"/>
<organism evidence="1 2">
    <name type="scientific">Linum tenue</name>
    <dbReference type="NCBI Taxonomy" id="586396"/>
    <lineage>
        <taxon>Eukaryota</taxon>
        <taxon>Viridiplantae</taxon>
        <taxon>Streptophyta</taxon>
        <taxon>Embryophyta</taxon>
        <taxon>Tracheophyta</taxon>
        <taxon>Spermatophyta</taxon>
        <taxon>Magnoliopsida</taxon>
        <taxon>eudicotyledons</taxon>
        <taxon>Gunneridae</taxon>
        <taxon>Pentapetalae</taxon>
        <taxon>rosids</taxon>
        <taxon>fabids</taxon>
        <taxon>Malpighiales</taxon>
        <taxon>Linaceae</taxon>
        <taxon>Linum</taxon>
    </lineage>
</organism>
<keyword evidence="2" id="KW-1185">Reference proteome</keyword>
<evidence type="ECO:0000313" key="1">
    <source>
        <dbReference type="EMBL" id="CAI0427169.1"/>
    </source>
</evidence>
<reference evidence="1" key="1">
    <citation type="submission" date="2022-08" db="EMBL/GenBank/DDBJ databases">
        <authorList>
            <person name="Gutierrez-Valencia J."/>
        </authorList>
    </citation>
    <scope>NUCLEOTIDE SEQUENCE</scope>
</reference>
<comment type="caution">
    <text evidence="1">The sequence shown here is derived from an EMBL/GenBank/DDBJ whole genome shotgun (WGS) entry which is preliminary data.</text>
</comment>
<accession>A0AAV0L1L1</accession>
<protein>
    <submittedName>
        <fullName evidence="1">Uncharacterized protein</fullName>
    </submittedName>
</protein>
<proteinExistence type="predicted"/>
<gene>
    <name evidence="1" type="ORF">LITE_LOCUS21096</name>
</gene>
<dbReference type="EMBL" id="CAMGYJ010000005">
    <property type="protein sequence ID" value="CAI0427169.1"/>
    <property type="molecule type" value="Genomic_DNA"/>
</dbReference>
<sequence length="58" mass="6230">MTSTGGILSILIKLCRAILQGIIVICVCSGRSFFLSPIMVCGEASHDCIMGFWGPIIR</sequence>
<evidence type="ECO:0000313" key="2">
    <source>
        <dbReference type="Proteomes" id="UP001154282"/>
    </source>
</evidence>
<dbReference type="Proteomes" id="UP001154282">
    <property type="component" value="Unassembled WGS sequence"/>
</dbReference>